<keyword evidence="3" id="KW-0274">FAD</keyword>
<feature type="compositionally biased region" description="Basic and acidic residues" evidence="6">
    <location>
        <begin position="1"/>
        <end position="11"/>
    </location>
</feature>
<evidence type="ECO:0000256" key="4">
    <source>
        <dbReference type="ARBA" id="ARBA00023002"/>
    </source>
</evidence>
<dbReference type="Pfam" id="PF13450">
    <property type="entry name" value="NAD_binding_8"/>
    <property type="match status" value="1"/>
</dbReference>
<keyword evidence="5" id="KW-0503">Monooxygenase</keyword>
<dbReference type="OrthoDB" id="47494at2759"/>
<evidence type="ECO:0000256" key="3">
    <source>
        <dbReference type="ARBA" id="ARBA00022827"/>
    </source>
</evidence>
<dbReference type="PANTHER" id="PTHR47178">
    <property type="entry name" value="MONOOXYGENASE, FAD-BINDING"/>
    <property type="match status" value="1"/>
</dbReference>
<accession>A0A9Q8V5Q6</accession>
<dbReference type="GeneID" id="72062592"/>
<feature type="compositionally biased region" description="Low complexity" evidence="6">
    <location>
        <begin position="12"/>
        <end position="23"/>
    </location>
</feature>
<dbReference type="PANTHER" id="PTHR47178:SF3">
    <property type="entry name" value="FAD-BINDING DOMAIN-CONTAINING PROTEIN"/>
    <property type="match status" value="1"/>
</dbReference>
<feature type="domain" description="FAD-binding" evidence="7">
    <location>
        <begin position="193"/>
        <end position="440"/>
    </location>
</feature>
<dbReference type="AlphaFoldDB" id="A0A9Q8V5Q6"/>
<dbReference type="Proteomes" id="UP000829364">
    <property type="component" value="Chromosome 1"/>
</dbReference>
<keyword evidence="9" id="KW-1185">Reference proteome</keyword>
<dbReference type="Pfam" id="PF01494">
    <property type="entry name" value="FAD_binding_3"/>
    <property type="match status" value="1"/>
</dbReference>
<protein>
    <recommendedName>
        <fullName evidence="7">FAD-binding domain-containing protein</fullName>
    </recommendedName>
</protein>
<dbReference type="EMBL" id="CP086354">
    <property type="protein sequence ID" value="UNI13938.1"/>
    <property type="molecule type" value="Genomic_DNA"/>
</dbReference>
<evidence type="ECO:0000256" key="5">
    <source>
        <dbReference type="ARBA" id="ARBA00023033"/>
    </source>
</evidence>
<dbReference type="GO" id="GO:0004497">
    <property type="term" value="F:monooxygenase activity"/>
    <property type="evidence" value="ECO:0007669"/>
    <property type="project" value="UniProtKB-KW"/>
</dbReference>
<dbReference type="Gene3D" id="3.50.50.60">
    <property type="entry name" value="FAD/NAD(P)-binding domain"/>
    <property type="match status" value="1"/>
</dbReference>
<reference evidence="8" key="1">
    <citation type="submission" date="2021-11" db="EMBL/GenBank/DDBJ databases">
        <title>Purpureocillium_takamizusanense_genome.</title>
        <authorList>
            <person name="Nguyen N.-H."/>
        </authorList>
    </citation>
    <scope>NUCLEOTIDE SEQUENCE</scope>
    <source>
        <strain evidence="8">PT3</strain>
    </source>
</reference>
<proteinExistence type="predicted"/>
<evidence type="ECO:0000313" key="9">
    <source>
        <dbReference type="Proteomes" id="UP000829364"/>
    </source>
</evidence>
<dbReference type="GO" id="GO:0071949">
    <property type="term" value="F:FAD binding"/>
    <property type="evidence" value="ECO:0007669"/>
    <property type="project" value="InterPro"/>
</dbReference>
<evidence type="ECO:0000256" key="1">
    <source>
        <dbReference type="ARBA" id="ARBA00001974"/>
    </source>
</evidence>
<keyword evidence="4" id="KW-0560">Oxidoreductase</keyword>
<evidence type="ECO:0000259" key="7">
    <source>
        <dbReference type="Pfam" id="PF01494"/>
    </source>
</evidence>
<name>A0A9Q8V5Q6_9HYPO</name>
<feature type="region of interest" description="Disordered" evidence="6">
    <location>
        <begin position="1"/>
        <end position="27"/>
    </location>
</feature>
<dbReference type="RefSeq" id="XP_047837419.1">
    <property type="nucleotide sequence ID" value="XM_047981459.1"/>
</dbReference>
<evidence type="ECO:0000256" key="2">
    <source>
        <dbReference type="ARBA" id="ARBA00022630"/>
    </source>
</evidence>
<evidence type="ECO:0000256" key="6">
    <source>
        <dbReference type="SAM" id="MobiDB-lite"/>
    </source>
</evidence>
<dbReference type="SUPFAM" id="SSF51905">
    <property type="entry name" value="FAD/NAD(P)-binding domain"/>
    <property type="match status" value="1"/>
</dbReference>
<organism evidence="8 9">
    <name type="scientific">Purpureocillium takamizusanense</name>
    <dbReference type="NCBI Taxonomy" id="2060973"/>
    <lineage>
        <taxon>Eukaryota</taxon>
        <taxon>Fungi</taxon>
        <taxon>Dikarya</taxon>
        <taxon>Ascomycota</taxon>
        <taxon>Pezizomycotina</taxon>
        <taxon>Sordariomycetes</taxon>
        <taxon>Hypocreomycetidae</taxon>
        <taxon>Hypocreales</taxon>
        <taxon>Ophiocordycipitaceae</taxon>
        <taxon>Purpureocillium</taxon>
    </lineage>
</organism>
<dbReference type="PRINTS" id="PR00420">
    <property type="entry name" value="RNGMNOXGNASE"/>
</dbReference>
<keyword evidence="2" id="KW-0285">Flavoprotein</keyword>
<dbReference type="InterPro" id="IPR002938">
    <property type="entry name" value="FAD-bd"/>
</dbReference>
<comment type="cofactor">
    <cofactor evidence="1">
        <name>FAD</name>
        <dbReference type="ChEBI" id="CHEBI:57692"/>
    </cofactor>
</comment>
<dbReference type="KEGG" id="ptkz:JDV02_000627"/>
<dbReference type="InterPro" id="IPR036188">
    <property type="entry name" value="FAD/NAD-bd_sf"/>
</dbReference>
<evidence type="ECO:0000313" key="8">
    <source>
        <dbReference type="EMBL" id="UNI13938.1"/>
    </source>
</evidence>
<sequence length="468" mass="51049">MFGLEMADRSGRASSSSSSSSSSVGGGGGAPTWPASLDLALFSRLFKPARHLSCRPDIASNRLPCIMGHKVSASSPDSPTIAIIGAGLTGLLAAHGLYKNGFNAVVFDRDPGPDARERDWTMLMHWALPMLEELLPEDIVGDLPQAFCNPHLEFNEEVESLPCYNALTGDMLFRSPTPGARRVSRQALRRLFTRGVDIRWNKALSRLSKTEDGMGVILEFEDGHRFEAERVLGADGVSSKTRALLAGAERARPQRSGFLFATGITRYGDAEKTEAILQTHPVAALVMGTSSVGAVGTMAVDDPQDKSTWTTFWVKIWRGKPVHLRDQEALDYIGRETRALSGVFQSAIDWTPEGSRVFIDEMKYWVPVSWDNLGGRATLAGDAAHPMLIYRGQGLQHCITDVRNYVDSLVQVRGGGAKAAKAMQDFDDEVVARGAKAVRQSLQEAEKSFDLETIRKMLMVTQGHGRSA</sequence>
<gene>
    <name evidence="8" type="ORF">JDV02_000627</name>
</gene>